<keyword evidence="8" id="KW-1185">Reference proteome</keyword>
<dbReference type="InterPro" id="IPR000031">
    <property type="entry name" value="PurE_dom"/>
</dbReference>
<evidence type="ECO:0000259" key="6">
    <source>
        <dbReference type="SMART" id="SM01001"/>
    </source>
</evidence>
<reference evidence="7 8" key="1">
    <citation type="submission" date="2016-08" db="EMBL/GenBank/DDBJ databases">
        <title>Analysis of Carbohydrate Active Enzymes in Thermogemmatispora T81 Reveals Carbohydrate Degradation Ability.</title>
        <authorList>
            <person name="Tomazini A."/>
            <person name="Lal S."/>
            <person name="Stott M."/>
            <person name="Henrissat B."/>
            <person name="Polikarpov I."/>
            <person name="Sparling R."/>
            <person name="Levin D.B."/>
        </authorList>
    </citation>
    <scope>NUCLEOTIDE SEQUENCE [LARGE SCALE GENOMIC DNA]</scope>
    <source>
        <strain evidence="7 8">T81</strain>
    </source>
</reference>
<dbReference type="Gene3D" id="3.40.50.1970">
    <property type="match status" value="1"/>
</dbReference>
<keyword evidence="2 4" id="KW-0658">Purine biosynthesis</keyword>
<comment type="catalytic activity">
    <reaction evidence="4">
        <text>5-amino-1-(5-phospho-D-ribosyl)imidazole-4-carboxylate + H(+) = 5-amino-1-(5-phospho-beta-D-ribosyl)imidazole + CO2</text>
        <dbReference type="Rhea" id="RHEA:10792"/>
        <dbReference type="ChEBI" id="CHEBI:15378"/>
        <dbReference type="ChEBI" id="CHEBI:16526"/>
        <dbReference type="ChEBI" id="CHEBI:77657"/>
        <dbReference type="ChEBI" id="CHEBI:137981"/>
        <dbReference type="EC" id="4.1.1.21"/>
    </reaction>
</comment>
<keyword evidence="3 4" id="KW-0456">Lyase</keyword>
<dbReference type="GO" id="GO:0006189">
    <property type="term" value="P:'de novo' IMP biosynthetic process"/>
    <property type="evidence" value="ECO:0007669"/>
    <property type="project" value="UniProtKB-UniRule"/>
</dbReference>
<evidence type="ECO:0000313" key="8">
    <source>
        <dbReference type="Proteomes" id="UP000248706"/>
    </source>
</evidence>
<dbReference type="OrthoDB" id="157789at2"/>
<dbReference type="PANTHER" id="PTHR23046">
    <property type="entry name" value="PHOSPHORIBOSYLAMINOIMIDAZOLE CARBOXYLASE CATALYTIC SUBUNIT"/>
    <property type="match status" value="1"/>
</dbReference>
<evidence type="ECO:0000256" key="5">
    <source>
        <dbReference type="PIRSR" id="PIRSR001338-1"/>
    </source>
</evidence>
<feature type="domain" description="PurE" evidence="6">
    <location>
        <begin position="3"/>
        <end position="150"/>
    </location>
</feature>
<gene>
    <name evidence="4" type="primary">purE</name>
    <name evidence="7" type="ORF">A4R35_13875</name>
</gene>
<dbReference type="RefSeq" id="WP_112430354.1">
    <property type="nucleotide sequence ID" value="NZ_MCIF01000002.1"/>
</dbReference>
<feature type="binding site" evidence="4 5">
    <location>
        <position position="14"/>
    </location>
    <ligand>
        <name>substrate</name>
    </ligand>
</feature>
<comment type="pathway">
    <text evidence="1 4">Purine metabolism; IMP biosynthesis via de novo pathway; 5-amino-1-(5-phospho-D-ribosyl)imidazole-4-carboxylate from 5-amino-1-(5-phospho-D-ribosyl)imidazole (carboxylase route): step 1/1.</text>
</comment>
<dbReference type="SUPFAM" id="SSF52255">
    <property type="entry name" value="N5-CAIR mutase (phosphoribosylaminoimidazole carboxylase, PurE)"/>
    <property type="match status" value="1"/>
</dbReference>
<feature type="binding site" evidence="4">
    <location>
        <position position="38"/>
    </location>
    <ligand>
        <name>substrate</name>
    </ligand>
</feature>
<dbReference type="InterPro" id="IPR024694">
    <property type="entry name" value="PurE_prokaryotes"/>
</dbReference>
<protein>
    <recommendedName>
        <fullName evidence="4">Phosphoribosylaminoimidazole carboxylase</fullName>
        <ecNumber evidence="4">4.1.1.21</ecNumber>
    </recommendedName>
    <alternativeName>
        <fullName evidence="4">AIR carboxylase</fullName>
        <shortName evidence="4">AIRC</shortName>
    </alternativeName>
</protein>
<dbReference type="EC" id="4.1.1.21" evidence="4"/>
<name>A0A328VGQ5_9CHLR</name>
<proteinExistence type="inferred from homology"/>
<dbReference type="Pfam" id="PF00731">
    <property type="entry name" value="AIRC"/>
    <property type="match status" value="1"/>
</dbReference>
<dbReference type="UniPathway" id="UPA00074">
    <property type="reaction ID" value="UER00130"/>
</dbReference>
<sequence>MAAKVVIIMGSKGDRGHAESIVKTLQELNLPYELRVCSAHKATRRLLEILESYEGSSDPIVYITIAGRSNALSAVVDANTRFPVIACPPYSDRFAGMDVLSSLRLPSGIASPTILEPDGAALLAAKMLALFDQELAQRLASYRERFAAELERADAEVRGHGGASA</sequence>
<dbReference type="GO" id="GO:0004638">
    <property type="term" value="F:phosphoribosylaminoimidazole carboxylase activity"/>
    <property type="evidence" value="ECO:0007669"/>
    <property type="project" value="UniProtKB-UniRule"/>
</dbReference>
<comment type="function">
    <text evidence="4">Catalyzes the reversible conversion of 5-aminoimidazole ribonucleotide (AIR) and CO(2) to 4-carboxy-5-aminoimidazole ribonucleotide (CAIR).</text>
</comment>
<dbReference type="HAMAP" id="MF_02045">
    <property type="entry name" value="PurE_classII"/>
    <property type="match status" value="1"/>
</dbReference>
<feature type="binding site" evidence="4">
    <location>
        <position position="69"/>
    </location>
    <ligand>
        <name>substrate</name>
    </ligand>
</feature>
<dbReference type="Proteomes" id="UP000248706">
    <property type="component" value="Unassembled WGS sequence"/>
</dbReference>
<dbReference type="PANTHER" id="PTHR23046:SF2">
    <property type="entry name" value="PHOSPHORIBOSYLAMINOIMIDAZOLE CARBOXYLASE"/>
    <property type="match status" value="1"/>
</dbReference>
<comment type="similarity">
    <text evidence="4">Belongs to the AIR carboxylase family. Class II subfamily.</text>
</comment>
<dbReference type="PIRSF" id="PIRSF001338">
    <property type="entry name" value="AIR_carboxylase"/>
    <property type="match status" value="1"/>
</dbReference>
<evidence type="ECO:0000256" key="3">
    <source>
        <dbReference type="ARBA" id="ARBA00023239"/>
    </source>
</evidence>
<dbReference type="InterPro" id="IPR033626">
    <property type="entry name" value="PurE_classII"/>
</dbReference>
<feature type="binding site" evidence="4">
    <location>
        <position position="67"/>
    </location>
    <ligand>
        <name>substrate</name>
    </ligand>
</feature>
<comment type="caution">
    <text evidence="7">The sequence shown here is derived from an EMBL/GenBank/DDBJ whole genome shotgun (WGS) entry which is preliminary data.</text>
</comment>
<feature type="binding site" evidence="4 5">
    <location>
        <position position="41"/>
    </location>
    <ligand>
        <name>substrate</name>
    </ligand>
</feature>
<accession>A0A328VGQ5</accession>
<evidence type="ECO:0000256" key="1">
    <source>
        <dbReference type="ARBA" id="ARBA00004747"/>
    </source>
</evidence>
<dbReference type="AlphaFoldDB" id="A0A328VGQ5"/>
<dbReference type="SMART" id="SM01001">
    <property type="entry name" value="AIRC"/>
    <property type="match status" value="1"/>
</dbReference>
<evidence type="ECO:0000256" key="4">
    <source>
        <dbReference type="HAMAP-Rule" id="MF_02045"/>
    </source>
</evidence>
<organism evidence="7 8">
    <name type="scientific">Thermogemmatispora tikiterensis</name>
    <dbReference type="NCBI Taxonomy" id="1825093"/>
    <lineage>
        <taxon>Bacteria</taxon>
        <taxon>Bacillati</taxon>
        <taxon>Chloroflexota</taxon>
        <taxon>Ktedonobacteria</taxon>
        <taxon>Thermogemmatisporales</taxon>
        <taxon>Thermogemmatisporaceae</taxon>
        <taxon>Thermogemmatispora</taxon>
    </lineage>
</organism>
<feature type="binding site" evidence="4 5">
    <location>
        <position position="11"/>
    </location>
    <ligand>
        <name>substrate</name>
    </ligand>
</feature>
<evidence type="ECO:0000256" key="2">
    <source>
        <dbReference type="ARBA" id="ARBA00022755"/>
    </source>
</evidence>
<dbReference type="EMBL" id="MCIF01000002">
    <property type="protein sequence ID" value="RAQ96627.1"/>
    <property type="molecule type" value="Genomic_DNA"/>
</dbReference>
<evidence type="ECO:0000313" key="7">
    <source>
        <dbReference type="EMBL" id="RAQ96627.1"/>
    </source>
</evidence>